<evidence type="ECO:0000256" key="2">
    <source>
        <dbReference type="ARBA" id="ARBA00004613"/>
    </source>
</evidence>
<evidence type="ECO:0000313" key="14">
    <source>
        <dbReference type="EMBL" id="KAF7280139.1"/>
    </source>
</evidence>
<dbReference type="InterPro" id="IPR001365">
    <property type="entry name" value="A_deaminase_dom"/>
</dbReference>
<dbReference type="GO" id="GO:0005615">
    <property type="term" value="C:extracellular space"/>
    <property type="evidence" value="ECO:0007669"/>
    <property type="project" value="InterPro"/>
</dbReference>
<gene>
    <name evidence="14" type="ORF">GWI33_006394</name>
</gene>
<keyword evidence="6" id="KW-0964">Secreted</keyword>
<dbReference type="GO" id="GO:0006154">
    <property type="term" value="P:adenosine catabolic process"/>
    <property type="evidence" value="ECO:0007669"/>
    <property type="project" value="InterPro"/>
</dbReference>
<dbReference type="Pfam" id="PF00962">
    <property type="entry name" value="A_deaminase"/>
    <property type="match status" value="1"/>
</dbReference>
<feature type="domain" description="Adenosine/AMP deaminase N-terminal" evidence="13">
    <location>
        <begin position="42"/>
        <end position="111"/>
    </location>
</feature>
<comment type="similarity">
    <text evidence="3">Belongs to the metallo-dependent hydrolases superfamily. Adenosine and AMP deaminases family. ADGF subfamily.</text>
</comment>
<sequence length="516" mass="60098">MARLVYKVTFHWFNSLPDRGKRWCALCILLVMVAKFTAAEPSRDELLNAEKELFLGSTSLSDDELTVNEYLLRFKKEELNRSYENSSSFLPSQNFLTSKNNIDESKVFQFIKKIPKGASLHTHFLAAVSIDWLITNFTYNENVYGCYLNDIFKLKILQNAKQDRNCTWKSLSIYRKEFAEEGKSFDRFLKDVMTLSPEASNQSREQVWAKFKATFTTIYDLVCYKPFFKKYVYRLLEELYEDNVFYTELRGTFMPLYELNGTTYDSKDFLDTFIQTADEFKRTHPGFIGVKFINNVYRGVDKETLKTDLERLLYFKLMYPDFIAGFDFVGLEEDGKDLAYFYDELLGISKDVKFFFHAGETYQFGRTDLNLADAILLNSSRIGHGYALAKHPVLLREARKRNIAVELSPISNQLLKLNDDPRNHPAAVLLSNGHPVVVCNDDPSVWLATGLSYDWYVVFMAMTWEDFGLEILKKLARDSIEYSAMGDNEKSTALREWNLQWDEFIRDMKRKAKSVV</sequence>
<evidence type="ECO:0000256" key="7">
    <source>
        <dbReference type="ARBA" id="ARBA00022723"/>
    </source>
</evidence>
<organism evidence="14 15">
    <name type="scientific">Rhynchophorus ferrugineus</name>
    <name type="common">Red palm weevil</name>
    <name type="synonym">Curculio ferrugineus</name>
    <dbReference type="NCBI Taxonomy" id="354439"/>
    <lineage>
        <taxon>Eukaryota</taxon>
        <taxon>Metazoa</taxon>
        <taxon>Ecdysozoa</taxon>
        <taxon>Arthropoda</taxon>
        <taxon>Hexapoda</taxon>
        <taxon>Insecta</taxon>
        <taxon>Pterygota</taxon>
        <taxon>Neoptera</taxon>
        <taxon>Endopterygota</taxon>
        <taxon>Coleoptera</taxon>
        <taxon>Polyphaga</taxon>
        <taxon>Cucujiformia</taxon>
        <taxon>Curculionidae</taxon>
        <taxon>Dryophthorinae</taxon>
        <taxon>Rhynchophorus</taxon>
    </lineage>
</organism>
<evidence type="ECO:0000256" key="8">
    <source>
        <dbReference type="ARBA" id="ARBA00022729"/>
    </source>
</evidence>
<comment type="caution">
    <text evidence="14">The sequence shown here is derived from an EMBL/GenBank/DDBJ whole genome shotgun (WGS) entry which is preliminary data.</text>
</comment>
<evidence type="ECO:0000256" key="9">
    <source>
        <dbReference type="ARBA" id="ARBA00022801"/>
    </source>
</evidence>
<comment type="cofactor">
    <cofactor evidence="1">
        <name>Zn(2+)</name>
        <dbReference type="ChEBI" id="CHEBI:29105"/>
    </cofactor>
</comment>
<evidence type="ECO:0000259" key="13">
    <source>
        <dbReference type="Pfam" id="PF08451"/>
    </source>
</evidence>
<evidence type="ECO:0000259" key="12">
    <source>
        <dbReference type="Pfam" id="PF00962"/>
    </source>
</evidence>
<evidence type="ECO:0000256" key="4">
    <source>
        <dbReference type="ARBA" id="ARBA00012784"/>
    </source>
</evidence>
<dbReference type="GO" id="GO:0004000">
    <property type="term" value="F:adenosine deaminase activity"/>
    <property type="evidence" value="ECO:0007669"/>
    <property type="project" value="InterPro"/>
</dbReference>
<evidence type="ECO:0000313" key="15">
    <source>
        <dbReference type="Proteomes" id="UP000625711"/>
    </source>
</evidence>
<proteinExistence type="inferred from homology"/>
<dbReference type="InterPro" id="IPR032466">
    <property type="entry name" value="Metal_Hydrolase"/>
</dbReference>
<dbReference type="AlphaFoldDB" id="A0A834MJ09"/>
<dbReference type="InterPro" id="IPR006330">
    <property type="entry name" value="Ado/ade_deaminase"/>
</dbReference>
<dbReference type="NCBIfam" id="TIGR01431">
    <property type="entry name" value="adm_rel"/>
    <property type="match status" value="1"/>
</dbReference>
<evidence type="ECO:0000256" key="3">
    <source>
        <dbReference type="ARBA" id="ARBA00006083"/>
    </source>
</evidence>
<protein>
    <recommendedName>
        <fullName evidence="5">Adenosine deaminase</fullName>
        <ecNumber evidence="4">3.5.4.4</ecNumber>
    </recommendedName>
</protein>
<evidence type="ECO:0000256" key="5">
    <source>
        <dbReference type="ARBA" id="ARBA00018099"/>
    </source>
</evidence>
<dbReference type="Proteomes" id="UP000625711">
    <property type="component" value="Unassembled WGS sequence"/>
</dbReference>
<feature type="domain" description="Adenosine deaminase" evidence="12">
    <location>
        <begin position="194"/>
        <end position="492"/>
    </location>
</feature>
<dbReference type="OrthoDB" id="7202371at2759"/>
<feature type="chain" id="PRO_5032330915" description="Adenosine deaminase" evidence="11">
    <location>
        <begin position="40"/>
        <end position="516"/>
    </location>
</feature>
<reference evidence="14" key="1">
    <citation type="submission" date="2020-08" db="EMBL/GenBank/DDBJ databases">
        <title>Genome sequencing and assembly of the red palm weevil Rhynchophorus ferrugineus.</title>
        <authorList>
            <person name="Dias G.B."/>
            <person name="Bergman C.M."/>
            <person name="Manee M."/>
        </authorList>
    </citation>
    <scope>NUCLEOTIDE SEQUENCE</scope>
    <source>
        <strain evidence="14">AA-2017</strain>
        <tissue evidence="14">Whole larva</tissue>
    </source>
</reference>
<dbReference type="GO" id="GO:0046103">
    <property type="term" value="P:inosine biosynthetic process"/>
    <property type="evidence" value="ECO:0007669"/>
    <property type="project" value="TreeGrafter"/>
</dbReference>
<dbReference type="InterPro" id="IPR013659">
    <property type="entry name" value="A_deaminase_N"/>
</dbReference>
<comment type="subcellular location">
    <subcellularLocation>
        <location evidence="2">Secreted</location>
    </subcellularLocation>
</comment>
<keyword evidence="8 11" id="KW-0732">Signal</keyword>
<evidence type="ECO:0000256" key="6">
    <source>
        <dbReference type="ARBA" id="ARBA00022525"/>
    </source>
</evidence>
<dbReference type="PANTHER" id="PTHR11409:SF39">
    <property type="entry name" value="ADENOSINE DEAMINASE 2"/>
    <property type="match status" value="1"/>
</dbReference>
<keyword evidence="7" id="KW-0479">Metal-binding</keyword>
<feature type="signal peptide" evidence="11">
    <location>
        <begin position="1"/>
        <end position="39"/>
    </location>
</feature>
<keyword evidence="15" id="KW-1185">Reference proteome</keyword>
<dbReference type="GO" id="GO:0046872">
    <property type="term" value="F:metal ion binding"/>
    <property type="evidence" value="ECO:0007669"/>
    <property type="project" value="UniProtKB-KW"/>
</dbReference>
<keyword evidence="9" id="KW-0378">Hydrolase</keyword>
<name>A0A834MJ09_RHYFE</name>
<dbReference type="InterPro" id="IPR006331">
    <property type="entry name" value="ADGF"/>
</dbReference>
<dbReference type="SUPFAM" id="SSF51556">
    <property type="entry name" value="Metallo-dependent hydrolases"/>
    <property type="match status" value="1"/>
</dbReference>
<evidence type="ECO:0000256" key="11">
    <source>
        <dbReference type="SAM" id="SignalP"/>
    </source>
</evidence>
<comment type="catalytic activity">
    <reaction evidence="10">
        <text>adenosine + H2O + H(+) = inosine + NH4(+)</text>
        <dbReference type="Rhea" id="RHEA:24408"/>
        <dbReference type="ChEBI" id="CHEBI:15377"/>
        <dbReference type="ChEBI" id="CHEBI:15378"/>
        <dbReference type="ChEBI" id="CHEBI:16335"/>
        <dbReference type="ChEBI" id="CHEBI:17596"/>
        <dbReference type="ChEBI" id="CHEBI:28938"/>
        <dbReference type="EC" id="3.5.4.4"/>
    </reaction>
</comment>
<accession>A0A834MJ09</accession>
<dbReference type="FunFam" id="3.20.20.140:FF:000017">
    <property type="entry name" value="Adenosine deaminase 2"/>
    <property type="match status" value="1"/>
</dbReference>
<dbReference type="PANTHER" id="PTHR11409">
    <property type="entry name" value="ADENOSINE DEAMINASE"/>
    <property type="match status" value="1"/>
</dbReference>
<dbReference type="EMBL" id="JAACXV010000320">
    <property type="protein sequence ID" value="KAF7280139.1"/>
    <property type="molecule type" value="Genomic_DNA"/>
</dbReference>
<dbReference type="Pfam" id="PF08451">
    <property type="entry name" value="A_deaminase_N"/>
    <property type="match status" value="1"/>
</dbReference>
<evidence type="ECO:0000256" key="10">
    <source>
        <dbReference type="ARBA" id="ARBA00047764"/>
    </source>
</evidence>
<dbReference type="Gene3D" id="3.20.20.140">
    <property type="entry name" value="Metal-dependent hydrolases"/>
    <property type="match status" value="1"/>
</dbReference>
<evidence type="ECO:0000256" key="1">
    <source>
        <dbReference type="ARBA" id="ARBA00001947"/>
    </source>
</evidence>
<dbReference type="EC" id="3.5.4.4" evidence="4"/>